<feature type="non-terminal residue" evidence="1">
    <location>
        <position position="1"/>
    </location>
</feature>
<gene>
    <name evidence="1" type="ORF">MNOR_LOCUS19715</name>
</gene>
<evidence type="ECO:0000313" key="1">
    <source>
        <dbReference type="EMBL" id="CAL4111760.1"/>
    </source>
</evidence>
<protein>
    <submittedName>
        <fullName evidence="1">Uncharacterized protein</fullName>
    </submittedName>
</protein>
<sequence>LVLWTVAKCHGQTYPTTATGCIVYSLYDGSESKPWSWSVGTHAVFSLLPEIPGDPLRGLHITLNGQRQDHQVYFDQYDNVVCRDGSRQESTFHQTPVNASTQRVYQWYHAAMDWQGGVLSINGHAICSGMYLGHDTYNITLKYYMEANGLAAFGCHQDCPIWEHKELRLYNKPLLTGSAVARRKYEQQSVSISLIVDRCYSKLQKNCIQTIILNNGIGSHWTKLGWRNIVEVSVGDLIQSVDGHDEKDWERGMKVLFEDSSNVLWTFLTPTCTKQILGMDG</sequence>
<keyword evidence="2" id="KW-1185">Reference proteome</keyword>
<comment type="caution">
    <text evidence="1">The sequence shown here is derived from an EMBL/GenBank/DDBJ whole genome shotgun (WGS) entry which is preliminary data.</text>
</comment>
<accession>A0AAV2R1F6</accession>
<dbReference type="EMBL" id="CAXKWB010014797">
    <property type="protein sequence ID" value="CAL4111760.1"/>
    <property type="molecule type" value="Genomic_DNA"/>
</dbReference>
<dbReference type="AlphaFoldDB" id="A0AAV2R1F6"/>
<name>A0AAV2R1F6_MEGNR</name>
<evidence type="ECO:0000313" key="2">
    <source>
        <dbReference type="Proteomes" id="UP001497623"/>
    </source>
</evidence>
<dbReference type="Proteomes" id="UP001497623">
    <property type="component" value="Unassembled WGS sequence"/>
</dbReference>
<proteinExistence type="predicted"/>
<organism evidence="1 2">
    <name type="scientific">Meganyctiphanes norvegica</name>
    <name type="common">Northern krill</name>
    <name type="synonym">Thysanopoda norvegica</name>
    <dbReference type="NCBI Taxonomy" id="48144"/>
    <lineage>
        <taxon>Eukaryota</taxon>
        <taxon>Metazoa</taxon>
        <taxon>Ecdysozoa</taxon>
        <taxon>Arthropoda</taxon>
        <taxon>Crustacea</taxon>
        <taxon>Multicrustacea</taxon>
        <taxon>Malacostraca</taxon>
        <taxon>Eumalacostraca</taxon>
        <taxon>Eucarida</taxon>
        <taxon>Euphausiacea</taxon>
        <taxon>Euphausiidae</taxon>
        <taxon>Meganyctiphanes</taxon>
    </lineage>
</organism>
<reference evidence="1 2" key="1">
    <citation type="submission" date="2024-05" db="EMBL/GenBank/DDBJ databases">
        <authorList>
            <person name="Wallberg A."/>
        </authorList>
    </citation>
    <scope>NUCLEOTIDE SEQUENCE [LARGE SCALE GENOMIC DNA]</scope>
</reference>